<protein>
    <recommendedName>
        <fullName evidence="3">Caspase domain-containing protein</fullName>
    </recommendedName>
</protein>
<gene>
    <name evidence="1" type="ORF">GA0070618_0256</name>
</gene>
<dbReference type="EMBL" id="LT607413">
    <property type="protein sequence ID" value="SCE70040.1"/>
    <property type="molecule type" value="Genomic_DNA"/>
</dbReference>
<evidence type="ECO:0008006" key="3">
    <source>
        <dbReference type="Google" id="ProtNLM"/>
    </source>
</evidence>
<keyword evidence="2" id="KW-1185">Reference proteome</keyword>
<evidence type="ECO:0000313" key="1">
    <source>
        <dbReference type="EMBL" id="SCE70040.1"/>
    </source>
</evidence>
<dbReference type="RefSeq" id="WP_088979977.1">
    <property type="nucleotide sequence ID" value="NZ_LT607413.1"/>
</dbReference>
<accession>A0A1C4UEC1</accession>
<evidence type="ECO:0000313" key="2">
    <source>
        <dbReference type="Proteomes" id="UP000198253"/>
    </source>
</evidence>
<proteinExistence type="predicted"/>
<organism evidence="1 2">
    <name type="scientific">Micromonospora echinospora</name>
    <name type="common">Micromonospora purpurea</name>
    <dbReference type="NCBI Taxonomy" id="1877"/>
    <lineage>
        <taxon>Bacteria</taxon>
        <taxon>Bacillati</taxon>
        <taxon>Actinomycetota</taxon>
        <taxon>Actinomycetes</taxon>
        <taxon>Micromonosporales</taxon>
        <taxon>Micromonosporaceae</taxon>
        <taxon>Micromonospora</taxon>
    </lineage>
</organism>
<dbReference type="AlphaFoldDB" id="A0A1C4UEC1"/>
<reference evidence="2" key="1">
    <citation type="submission" date="2016-06" db="EMBL/GenBank/DDBJ databases">
        <authorList>
            <person name="Varghese N."/>
            <person name="Submissions Spin"/>
        </authorList>
    </citation>
    <scope>NUCLEOTIDE SEQUENCE [LARGE SCALE GENOMIC DNA]</scope>
    <source>
        <strain evidence="2">DSM 43816</strain>
    </source>
</reference>
<dbReference type="Proteomes" id="UP000198253">
    <property type="component" value="Chromosome I"/>
</dbReference>
<sequence>MTADATPRRHPLLPVLAGSRAVLVGRDTPDPDADHGFGHGYESAVEATRALARTLTSPNIGTPFLEAHTEQLVRGESPDAVIDAVRRAGAAASDTLLFSYAATGPEHWETPEGAEQWTEDPGSGRSVLRRVADLMRESAATRLVVLLDCGSAQIAARHFTRPDPPAGHRHDVQLSLLGASRMMLFGSEIDPFTSTLTRALQAGVDDGPEALDLVALGNAVRAKFTELRYQVENEYIPGAKQLVLHGGHEVALGINRAFPPDDRDVALRYPPRYPGAFFAHPDAVSEAEGY</sequence>
<dbReference type="InParanoid" id="A0A1C4UEC1"/>
<name>A0A1C4UEC1_MICEC</name>
<dbReference type="OrthoDB" id="4337856at2"/>